<protein>
    <submittedName>
        <fullName evidence="1">Uncharacterized protein</fullName>
    </submittedName>
</protein>
<reference evidence="1 2" key="1">
    <citation type="submission" date="2012-10" db="EMBL/GenBank/DDBJ databases">
        <title>Complete genome sequence of Moumouvirus goulette.</title>
        <authorList>
            <person name="Fournous G."/>
            <person name="Bougalmi M."/>
            <person name="Colson P."/>
        </authorList>
    </citation>
    <scope>NUCLEOTIDE SEQUENCE [LARGE SCALE GENOMIC DNA]</scope>
</reference>
<name>M1PHJ8_9VIRU</name>
<keyword evidence="2" id="KW-1185">Reference proteome</keyword>
<gene>
    <name evidence="1" type="ORF">glt_00753</name>
</gene>
<accession>M1PHJ8</accession>
<sequence length="60" mass="7183">MDIDISKYDDCDLVTLFEQVIIEMQTRYINIYKYIPSEIKNDSSKETLNDNNYNESLGYY</sequence>
<proteinExistence type="predicted"/>
<evidence type="ECO:0000313" key="1">
    <source>
        <dbReference type="EMBL" id="AGF85558.1"/>
    </source>
</evidence>
<evidence type="ECO:0000313" key="2">
    <source>
        <dbReference type="Proteomes" id="UP000241071"/>
    </source>
</evidence>
<dbReference type="EMBL" id="KC008572">
    <property type="protein sequence ID" value="AGF85558.1"/>
    <property type="molecule type" value="Genomic_DNA"/>
</dbReference>
<dbReference type="Proteomes" id="UP000241071">
    <property type="component" value="Segment"/>
</dbReference>
<organism evidence="1 2">
    <name type="scientific">Moumouvirus goulette</name>
    <dbReference type="NCBI Taxonomy" id="1247379"/>
    <lineage>
        <taxon>Viruses</taxon>
        <taxon>Varidnaviria</taxon>
        <taxon>Bamfordvirae</taxon>
        <taxon>Nucleocytoviricota</taxon>
        <taxon>Megaviricetes</taxon>
        <taxon>Imitervirales</taxon>
        <taxon>Mimiviridae</taxon>
        <taxon>Megamimivirinae</taxon>
        <taxon>Moumouvirus</taxon>
        <taxon>Moumouvirus goulettemassiliense</taxon>
    </lineage>
</organism>